<evidence type="ECO:0000313" key="3">
    <source>
        <dbReference type="EMBL" id="KAL3275244.1"/>
    </source>
</evidence>
<evidence type="ECO:0000256" key="1">
    <source>
        <dbReference type="PROSITE-ProRule" id="PRU00042"/>
    </source>
</evidence>
<keyword evidence="1" id="KW-0479">Metal-binding</keyword>
<accession>A0ABD2N9E7</accession>
<dbReference type="PROSITE" id="PS50157">
    <property type="entry name" value="ZINC_FINGER_C2H2_2"/>
    <property type="match status" value="1"/>
</dbReference>
<dbReference type="SUPFAM" id="SSF57667">
    <property type="entry name" value="beta-beta-alpha zinc fingers"/>
    <property type="match status" value="1"/>
</dbReference>
<keyword evidence="1" id="KW-0862">Zinc</keyword>
<dbReference type="InterPro" id="IPR036236">
    <property type="entry name" value="Znf_C2H2_sf"/>
</dbReference>
<feature type="domain" description="C2H2-type" evidence="2">
    <location>
        <begin position="16"/>
        <end position="43"/>
    </location>
</feature>
<reference evidence="3 4" key="1">
    <citation type="journal article" date="2021" name="BMC Biol.">
        <title>Horizontally acquired antibacterial genes associated with adaptive radiation of ladybird beetles.</title>
        <authorList>
            <person name="Li H.S."/>
            <person name="Tang X.F."/>
            <person name="Huang Y.H."/>
            <person name="Xu Z.Y."/>
            <person name="Chen M.L."/>
            <person name="Du X.Y."/>
            <person name="Qiu B.Y."/>
            <person name="Chen P.T."/>
            <person name="Zhang W."/>
            <person name="Slipinski A."/>
            <person name="Escalona H.E."/>
            <person name="Waterhouse R.M."/>
            <person name="Zwick A."/>
            <person name="Pang H."/>
        </authorList>
    </citation>
    <scope>NUCLEOTIDE SEQUENCE [LARGE SCALE GENOMIC DNA]</scope>
    <source>
        <strain evidence="3">SYSU2018</strain>
    </source>
</reference>
<dbReference type="EMBL" id="JABFTP020000083">
    <property type="protein sequence ID" value="KAL3275244.1"/>
    <property type="molecule type" value="Genomic_DNA"/>
</dbReference>
<evidence type="ECO:0000259" key="2">
    <source>
        <dbReference type="PROSITE" id="PS50157"/>
    </source>
</evidence>
<dbReference type="AlphaFoldDB" id="A0ABD2N9E7"/>
<comment type="caution">
    <text evidence="3">The sequence shown here is derived from an EMBL/GenBank/DDBJ whole genome shotgun (WGS) entry which is preliminary data.</text>
</comment>
<keyword evidence="4" id="KW-1185">Reference proteome</keyword>
<dbReference type="GO" id="GO:0008270">
    <property type="term" value="F:zinc ion binding"/>
    <property type="evidence" value="ECO:0007669"/>
    <property type="project" value="UniProtKB-KW"/>
</dbReference>
<dbReference type="SMART" id="SM00355">
    <property type="entry name" value="ZnF_C2H2"/>
    <property type="match status" value="2"/>
</dbReference>
<keyword evidence="1" id="KW-0863">Zinc-finger</keyword>
<proteinExistence type="predicted"/>
<sequence>MFMKIIIVVSKGVGQVYCEQCNKGFKNKNSLSCHKRFDCGKTNRFICSWCSYSTKRFHTLKRHCTKVHKCPIDMNLIMTMETH</sequence>
<dbReference type="Gene3D" id="3.30.160.60">
    <property type="entry name" value="Classic Zinc Finger"/>
    <property type="match status" value="1"/>
</dbReference>
<dbReference type="InterPro" id="IPR013087">
    <property type="entry name" value="Znf_C2H2_type"/>
</dbReference>
<dbReference type="Proteomes" id="UP001516400">
    <property type="component" value="Unassembled WGS sequence"/>
</dbReference>
<name>A0ABD2N9E7_9CUCU</name>
<protein>
    <recommendedName>
        <fullName evidence="2">C2H2-type domain-containing protein</fullName>
    </recommendedName>
</protein>
<evidence type="ECO:0000313" key="4">
    <source>
        <dbReference type="Proteomes" id="UP001516400"/>
    </source>
</evidence>
<organism evidence="3 4">
    <name type="scientific">Cryptolaemus montrouzieri</name>
    <dbReference type="NCBI Taxonomy" id="559131"/>
    <lineage>
        <taxon>Eukaryota</taxon>
        <taxon>Metazoa</taxon>
        <taxon>Ecdysozoa</taxon>
        <taxon>Arthropoda</taxon>
        <taxon>Hexapoda</taxon>
        <taxon>Insecta</taxon>
        <taxon>Pterygota</taxon>
        <taxon>Neoptera</taxon>
        <taxon>Endopterygota</taxon>
        <taxon>Coleoptera</taxon>
        <taxon>Polyphaga</taxon>
        <taxon>Cucujiformia</taxon>
        <taxon>Coccinelloidea</taxon>
        <taxon>Coccinellidae</taxon>
        <taxon>Scymninae</taxon>
        <taxon>Scymnini</taxon>
        <taxon>Cryptolaemus</taxon>
    </lineage>
</organism>
<gene>
    <name evidence="3" type="ORF">HHI36_020013</name>
</gene>